<dbReference type="RefSeq" id="XP_031876076.2">
    <property type="nucleotide sequence ID" value="XM_032027587.2"/>
</dbReference>
<dbReference type="GO" id="GO:0046873">
    <property type="term" value="F:metal ion transmembrane transporter activity"/>
    <property type="evidence" value="ECO:0007669"/>
    <property type="project" value="InterPro"/>
</dbReference>
<comment type="caution">
    <text evidence="7">The sequence shown here is derived from an EMBL/GenBank/DDBJ whole genome shotgun (WGS) entry which is preliminary data.</text>
</comment>
<dbReference type="InterPro" id="IPR002523">
    <property type="entry name" value="MgTranspt_CorA/ZnTranspt_ZntB"/>
</dbReference>
<accession>A0A7J6IL44</accession>
<evidence type="ECO:0000313" key="8">
    <source>
        <dbReference type="Proteomes" id="UP000011096"/>
    </source>
</evidence>
<dbReference type="OrthoDB" id="5430750at2759"/>
<dbReference type="GO" id="GO:0016020">
    <property type="term" value="C:membrane"/>
    <property type="evidence" value="ECO:0007669"/>
    <property type="project" value="UniProtKB-SubCell"/>
</dbReference>
<name>A0A7J6IL44_COLFN</name>
<evidence type="ECO:0000256" key="1">
    <source>
        <dbReference type="ARBA" id="ARBA00004141"/>
    </source>
</evidence>
<dbReference type="InParanoid" id="A0A7J6IL44"/>
<evidence type="ECO:0000256" key="3">
    <source>
        <dbReference type="ARBA" id="ARBA00022989"/>
    </source>
</evidence>
<protein>
    <recommendedName>
        <fullName evidence="9">Mg2+ transporter</fullName>
    </recommendedName>
</protein>
<gene>
    <name evidence="7" type="ORF">CGGC5_v015145</name>
</gene>
<evidence type="ECO:0008006" key="9">
    <source>
        <dbReference type="Google" id="ProtNLM"/>
    </source>
</evidence>
<evidence type="ECO:0000256" key="6">
    <source>
        <dbReference type="SAM" id="Phobius"/>
    </source>
</evidence>
<comment type="subcellular location">
    <subcellularLocation>
        <location evidence="1">Membrane</location>
        <topology evidence="1">Multi-pass membrane protein</topology>
    </subcellularLocation>
</comment>
<dbReference type="EMBL" id="ANPB02000009">
    <property type="protein sequence ID" value="KAF4476829.1"/>
    <property type="molecule type" value="Genomic_DNA"/>
</dbReference>
<dbReference type="Gene3D" id="1.20.58.340">
    <property type="entry name" value="Magnesium transport protein CorA, transmembrane region"/>
    <property type="match status" value="1"/>
</dbReference>
<keyword evidence="8" id="KW-1185">Reference proteome</keyword>
<keyword evidence="3 6" id="KW-1133">Transmembrane helix</keyword>
<feature type="transmembrane region" description="Helical" evidence="6">
    <location>
        <begin position="574"/>
        <end position="595"/>
    </location>
</feature>
<keyword evidence="2 6" id="KW-0812">Transmembrane</keyword>
<feature type="region of interest" description="Disordered" evidence="5">
    <location>
        <begin position="291"/>
        <end position="311"/>
    </location>
</feature>
<reference evidence="7 8" key="2">
    <citation type="submission" date="2020-04" db="EMBL/GenBank/DDBJ databases">
        <title>Genome sequencing and assembly of multiple isolates from the Colletotrichum gloeosporioides species complex.</title>
        <authorList>
            <person name="Gan P."/>
            <person name="Shirasu K."/>
        </authorList>
    </citation>
    <scope>NUCLEOTIDE SEQUENCE [LARGE SCALE GENOMIC DNA]</scope>
    <source>
        <strain evidence="7 8">Nara gc5</strain>
    </source>
</reference>
<dbReference type="InterPro" id="IPR045863">
    <property type="entry name" value="CorA_TM1_TM2"/>
</dbReference>
<sequence length="652" mass="73527">MESLLSAHYGYDVGDARDKMQILSETQKWLGKDILQVARMKCLLIGADVLLTWAEVPLSTVCKDNIIIDESDLRPLVTVKITDFLDKEHCSYIKNDMSFAELIAYITNLTSFKDFDVFEDRYGGFNTILALYLPLEDEGAGFYAHIRNIINRFWGALDLTFRHIRYAALMNAAEGVQSWTIKGSCYGHAETPAAEICKACDGNTEYDLVGALEHLHAGRGQTQPPGHKIPPAPHEDPCVVWLQNVKEVETDPLFNTLMRDLSIFKQDLEKILDESEKLHLFVARPGFRPDRNLHDEVQDNRPSQGQERSGNQLEALALPTSLLRAFQNIVALLCVQARMVLLTCREDDIEIHRNSRANKGRTRYSRILETVMTSLGNAREDLILANTAGNTSSVRFSAVGAEYIVTTAMTNLQTGALRISAGSSKVPLNLSGLAGEPGQNAPTTATTELDLMAFYEAHARALDFNASIRPQRRAFLAIRALEEELRAIKDLNVTQWRCLDTTGLVLHPMSFPVVDQDRVARFALELKVIERAKAERKREHEDMLRMLHRAADLRARVKESIEVLDEGHGNAIRVFTLVTLFFLPLSFVTSFFGMNTVDIRDMPQSSWTYWTTAAPITLLVLCSAYLYAYKWEAIRRRVTRKTWLDADLSLIC</sequence>
<dbReference type="Proteomes" id="UP000011096">
    <property type="component" value="Unassembled WGS sequence"/>
</dbReference>
<dbReference type="GeneID" id="43611712"/>
<feature type="transmembrane region" description="Helical" evidence="6">
    <location>
        <begin position="607"/>
        <end position="628"/>
    </location>
</feature>
<keyword evidence="4 6" id="KW-0472">Membrane</keyword>
<reference evidence="7 8" key="1">
    <citation type="submission" date="2012-08" db="EMBL/GenBank/DDBJ databases">
        <authorList>
            <person name="Gan P.H.P."/>
            <person name="Ikeda K."/>
            <person name="Irieda H."/>
            <person name="Narusaka M."/>
            <person name="O'Connell R.J."/>
            <person name="Narusaka Y."/>
            <person name="Takano Y."/>
            <person name="Kubo Y."/>
            <person name="Shirasu K."/>
        </authorList>
    </citation>
    <scope>NUCLEOTIDE SEQUENCE [LARGE SCALE GENOMIC DNA]</scope>
    <source>
        <strain evidence="7 8">Nara gc5</strain>
    </source>
</reference>
<evidence type="ECO:0000256" key="2">
    <source>
        <dbReference type="ARBA" id="ARBA00022692"/>
    </source>
</evidence>
<evidence type="ECO:0000256" key="4">
    <source>
        <dbReference type="ARBA" id="ARBA00023136"/>
    </source>
</evidence>
<dbReference type="AlphaFoldDB" id="A0A7J6IL44"/>
<evidence type="ECO:0000313" key="7">
    <source>
        <dbReference type="EMBL" id="KAF4476829.1"/>
    </source>
</evidence>
<feature type="compositionally biased region" description="Polar residues" evidence="5">
    <location>
        <begin position="300"/>
        <end position="311"/>
    </location>
</feature>
<dbReference type="Pfam" id="PF01544">
    <property type="entry name" value="CorA"/>
    <property type="match status" value="1"/>
</dbReference>
<organism evidence="7 8">
    <name type="scientific">Colletotrichum fructicola (strain Nara gc5)</name>
    <name type="common">Anthracnose fungus</name>
    <name type="synonym">Colletotrichum gloeosporioides (strain Nara gc5)</name>
    <dbReference type="NCBI Taxonomy" id="1213859"/>
    <lineage>
        <taxon>Eukaryota</taxon>
        <taxon>Fungi</taxon>
        <taxon>Dikarya</taxon>
        <taxon>Ascomycota</taxon>
        <taxon>Pezizomycotina</taxon>
        <taxon>Sordariomycetes</taxon>
        <taxon>Hypocreomycetidae</taxon>
        <taxon>Glomerellales</taxon>
        <taxon>Glomerellaceae</taxon>
        <taxon>Colletotrichum</taxon>
        <taxon>Colletotrichum gloeosporioides species complex</taxon>
    </lineage>
</organism>
<dbReference type="SUPFAM" id="SSF144083">
    <property type="entry name" value="Magnesium transport protein CorA, transmembrane region"/>
    <property type="match status" value="1"/>
</dbReference>
<evidence type="ECO:0000256" key="5">
    <source>
        <dbReference type="SAM" id="MobiDB-lite"/>
    </source>
</evidence>
<proteinExistence type="predicted"/>